<keyword evidence="5" id="KW-0798">TonB box</keyword>
<evidence type="ECO:0000256" key="4">
    <source>
        <dbReference type="ARBA" id="ARBA00022692"/>
    </source>
</evidence>
<dbReference type="Gene3D" id="2.40.170.20">
    <property type="entry name" value="TonB-dependent receptor, beta-barrel domain"/>
    <property type="match status" value="1"/>
</dbReference>
<keyword evidence="7" id="KW-0998">Cell outer membrane</keyword>
<evidence type="ECO:0000256" key="3">
    <source>
        <dbReference type="ARBA" id="ARBA00022452"/>
    </source>
</evidence>
<dbReference type="PANTHER" id="PTHR30069:SF49">
    <property type="entry name" value="OUTER MEMBRANE PROTEIN C"/>
    <property type="match status" value="1"/>
</dbReference>
<evidence type="ECO:0000256" key="2">
    <source>
        <dbReference type="ARBA" id="ARBA00022448"/>
    </source>
</evidence>
<evidence type="ECO:0000256" key="5">
    <source>
        <dbReference type="ARBA" id="ARBA00023077"/>
    </source>
</evidence>
<dbReference type="InterPro" id="IPR000531">
    <property type="entry name" value="Beta-barrel_TonB"/>
</dbReference>
<proteinExistence type="predicted"/>
<accession>A0AB39VUQ1</accession>
<dbReference type="InterPro" id="IPR039426">
    <property type="entry name" value="TonB-dep_rcpt-like"/>
</dbReference>
<comment type="subcellular location">
    <subcellularLocation>
        <location evidence="1">Cell outer membrane</location>
        <topology evidence="1">Multi-pass membrane protein</topology>
    </subcellularLocation>
</comment>
<evidence type="ECO:0000259" key="8">
    <source>
        <dbReference type="Pfam" id="PF00593"/>
    </source>
</evidence>
<dbReference type="Pfam" id="PF00593">
    <property type="entry name" value="TonB_dep_Rec_b-barrel"/>
    <property type="match status" value="1"/>
</dbReference>
<dbReference type="GO" id="GO:0009279">
    <property type="term" value="C:cell outer membrane"/>
    <property type="evidence" value="ECO:0007669"/>
    <property type="project" value="UniProtKB-SubCell"/>
</dbReference>
<keyword evidence="3" id="KW-1134">Transmembrane beta strand</keyword>
<name>A0AB39VUQ1_9GAMM</name>
<evidence type="ECO:0000256" key="7">
    <source>
        <dbReference type="ARBA" id="ARBA00023237"/>
    </source>
</evidence>
<keyword evidence="9" id="KW-0675">Receptor</keyword>
<dbReference type="GO" id="GO:0015344">
    <property type="term" value="F:siderophore uptake transmembrane transporter activity"/>
    <property type="evidence" value="ECO:0007669"/>
    <property type="project" value="TreeGrafter"/>
</dbReference>
<evidence type="ECO:0000313" key="9">
    <source>
        <dbReference type="EMBL" id="XDU74285.1"/>
    </source>
</evidence>
<keyword evidence="6" id="KW-0472">Membrane</keyword>
<gene>
    <name evidence="9" type="ORF">AB3G37_09515</name>
</gene>
<dbReference type="RefSeq" id="WP_369790475.1">
    <property type="nucleotide sequence ID" value="NZ_CP165628.1"/>
</dbReference>
<dbReference type="GO" id="GO:0044718">
    <property type="term" value="P:siderophore transmembrane transport"/>
    <property type="evidence" value="ECO:0007669"/>
    <property type="project" value="TreeGrafter"/>
</dbReference>
<feature type="domain" description="TonB-dependent receptor-like beta-barrel" evidence="8">
    <location>
        <begin position="39"/>
        <end position="316"/>
    </location>
</feature>
<dbReference type="EMBL" id="CP165628">
    <property type="protein sequence ID" value="XDU74285.1"/>
    <property type="molecule type" value="Genomic_DNA"/>
</dbReference>
<dbReference type="SUPFAM" id="SSF56935">
    <property type="entry name" value="Porins"/>
    <property type="match status" value="1"/>
</dbReference>
<sequence>MNMPMKMQLDRRTRGGRGMATWQWSDFKLEGGADAQISTHRSKQKTGWVTDAKFYDYGLFSELTWTATSQSQLISGARYDRATADNHSPKGQPRRQSALPAGFIRLEHRLPALPLMVYAGVGYTERFPDYWELFSPTYGANDHSSAFDSVKTEKTTQLDIGAMFSGKQVEGWISAYVGQVNDFILFSYDPKNLRVSQAENVNAAIAGGEVGARYSFTENLSTEVSVAYAWGENRSTHRALPQMPPLDARLGLVWQQGAWSTSGLIRMVSPQHRISVNQGNVVGKDFRSSTGFTIFSINGAYAFDKQIKFSAGIDNIFNRTYSEHLNLAGNSSFGYSSNTPINEPGRVGWLKLNVEF</sequence>
<reference evidence="9" key="1">
    <citation type="submission" date="2024-07" db="EMBL/GenBank/DDBJ databases">
        <authorList>
            <person name="Biller S.J."/>
        </authorList>
    </citation>
    <scope>NUCLEOTIDE SEQUENCE</scope>
    <source>
        <strain evidence="9">WC2420</strain>
    </source>
</reference>
<evidence type="ECO:0000256" key="1">
    <source>
        <dbReference type="ARBA" id="ARBA00004571"/>
    </source>
</evidence>
<dbReference type="InterPro" id="IPR036942">
    <property type="entry name" value="Beta-barrel_TonB_sf"/>
</dbReference>
<dbReference type="PANTHER" id="PTHR30069">
    <property type="entry name" value="TONB-DEPENDENT OUTER MEMBRANE RECEPTOR"/>
    <property type="match status" value="1"/>
</dbReference>
<keyword evidence="4" id="KW-0812">Transmembrane</keyword>
<protein>
    <submittedName>
        <fullName evidence="9">TonB-dependent receptor</fullName>
    </submittedName>
</protein>
<organism evidence="9">
    <name type="scientific">Rouxiella sp. WC2420</name>
    <dbReference type="NCBI Taxonomy" id="3234145"/>
    <lineage>
        <taxon>Bacteria</taxon>
        <taxon>Pseudomonadati</taxon>
        <taxon>Pseudomonadota</taxon>
        <taxon>Gammaproteobacteria</taxon>
        <taxon>Enterobacterales</taxon>
        <taxon>Yersiniaceae</taxon>
        <taxon>Rouxiella</taxon>
    </lineage>
</organism>
<evidence type="ECO:0000256" key="6">
    <source>
        <dbReference type="ARBA" id="ARBA00023136"/>
    </source>
</evidence>
<dbReference type="AlphaFoldDB" id="A0AB39VUQ1"/>
<keyword evidence="2" id="KW-0813">Transport</keyword>